<dbReference type="InterPro" id="IPR036942">
    <property type="entry name" value="Beta-barrel_TonB_sf"/>
</dbReference>
<comment type="caution">
    <text evidence="20">The sequence shown here is derived from an EMBL/GenBank/DDBJ whole genome shotgun (WGS) entry which is preliminary data.</text>
</comment>
<evidence type="ECO:0000256" key="16">
    <source>
        <dbReference type="SAM" id="MobiDB-lite"/>
    </source>
</evidence>
<feature type="chain" id="PRO_5019570174" evidence="17">
    <location>
        <begin position="24"/>
        <end position="715"/>
    </location>
</feature>
<name>A0A430FZE1_9SPHN</name>
<dbReference type="Gene3D" id="2.170.130.10">
    <property type="entry name" value="TonB-dependent receptor, plug domain"/>
    <property type="match status" value="1"/>
</dbReference>
<dbReference type="CDD" id="cd01347">
    <property type="entry name" value="ligand_gated_channel"/>
    <property type="match status" value="1"/>
</dbReference>
<dbReference type="GO" id="GO:0015891">
    <property type="term" value="P:siderophore transport"/>
    <property type="evidence" value="ECO:0007669"/>
    <property type="project" value="InterPro"/>
</dbReference>
<proteinExistence type="inferred from homology"/>
<feature type="domain" description="TonB-dependent receptor plug" evidence="19">
    <location>
        <begin position="68"/>
        <end position="165"/>
    </location>
</feature>
<evidence type="ECO:0000256" key="6">
    <source>
        <dbReference type="ARBA" id="ARBA00022692"/>
    </source>
</evidence>
<dbReference type="EMBL" id="QQYZ01000021">
    <property type="protein sequence ID" value="RSY79038.1"/>
    <property type="molecule type" value="Genomic_DNA"/>
</dbReference>
<dbReference type="GO" id="GO:0009279">
    <property type="term" value="C:cell outer membrane"/>
    <property type="evidence" value="ECO:0007669"/>
    <property type="project" value="UniProtKB-SubCell"/>
</dbReference>
<dbReference type="PROSITE" id="PS52016">
    <property type="entry name" value="TONB_DEPENDENT_REC_3"/>
    <property type="match status" value="1"/>
</dbReference>
<keyword evidence="5" id="KW-0410">Iron transport</keyword>
<dbReference type="InterPro" id="IPR037066">
    <property type="entry name" value="Plug_dom_sf"/>
</dbReference>
<dbReference type="PANTHER" id="PTHR32552:SF68">
    <property type="entry name" value="FERRICHROME OUTER MEMBRANE TRANSPORTER_PHAGE RECEPTOR"/>
    <property type="match status" value="1"/>
</dbReference>
<dbReference type="AlphaFoldDB" id="A0A430FZE1"/>
<dbReference type="Pfam" id="PF00593">
    <property type="entry name" value="TonB_dep_Rec_b-barrel"/>
    <property type="match status" value="1"/>
</dbReference>
<evidence type="ECO:0000256" key="3">
    <source>
        <dbReference type="ARBA" id="ARBA00022448"/>
    </source>
</evidence>
<evidence type="ECO:0000256" key="8">
    <source>
        <dbReference type="ARBA" id="ARBA00023004"/>
    </source>
</evidence>
<evidence type="ECO:0000256" key="4">
    <source>
        <dbReference type="ARBA" id="ARBA00022452"/>
    </source>
</evidence>
<evidence type="ECO:0000256" key="10">
    <source>
        <dbReference type="ARBA" id="ARBA00023077"/>
    </source>
</evidence>
<feature type="region of interest" description="Disordered" evidence="16">
    <location>
        <begin position="26"/>
        <end position="45"/>
    </location>
</feature>
<gene>
    <name evidence="20" type="ORF">DAH66_17640</name>
</gene>
<feature type="domain" description="TonB-dependent receptor-like beta-barrel" evidence="18">
    <location>
        <begin position="247"/>
        <end position="685"/>
    </location>
</feature>
<keyword evidence="9" id="KW-0406">Ion transport</keyword>
<dbReference type="SUPFAM" id="SSF56935">
    <property type="entry name" value="Porins"/>
    <property type="match status" value="1"/>
</dbReference>
<reference evidence="20 21" key="1">
    <citation type="submission" date="2018-07" db="EMBL/GenBank/DDBJ databases">
        <title>Genomic and Epidemiologic Investigation of an Indolent Hospital Outbreak.</title>
        <authorList>
            <person name="Johnson R.C."/>
            <person name="Deming C."/>
            <person name="Conlan S."/>
            <person name="Zellmer C.J."/>
            <person name="Michelin A.V."/>
            <person name="Lee-Lin S."/>
            <person name="Thomas P.J."/>
            <person name="Park M."/>
            <person name="Weingarten R.A."/>
            <person name="Less J."/>
            <person name="Dekker J.P."/>
            <person name="Frank K.M."/>
            <person name="Musser K.A."/>
            <person name="Mcquiston J.R."/>
            <person name="Henderson D.K."/>
            <person name="Lau A.F."/>
            <person name="Palmore T.N."/>
            <person name="Segre J.A."/>
        </authorList>
    </citation>
    <scope>NUCLEOTIDE SEQUENCE [LARGE SCALE GENOMIC DNA]</scope>
    <source>
        <strain evidence="20 21">SK-CDC1_0717</strain>
    </source>
</reference>
<keyword evidence="13 14" id="KW-0998">Cell outer membrane</keyword>
<dbReference type="Proteomes" id="UP000287746">
    <property type="component" value="Unassembled WGS sequence"/>
</dbReference>
<evidence type="ECO:0000256" key="2">
    <source>
        <dbReference type="ARBA" id="ARBA00009810"/>
    </source>
</evidence>
<evidence type="ECO:0000256" key="15">
    <source>
        <dbReference type="RuleBase" id="RU003357"/>
    </source>
</evidence>
<evidence type="ECO:0000256" key="1">
    <source>
        <dbReference type="ARBA" id="ARBA00004571"/>
    </source>
</evidence>
<keyword evidence="11 14" id="KW-0472">Membrane</keyword>
<dbReference type="GO" id="GO:0015344">
    <property type="term" value="F:siderophore uptake transmembrane transporter activity"/>
    <property type="evidence" value="ECO:0007669"/>
    <property type="project" value="TreeGrafter"/>
</dbReference>
<evidence type="ECO:0000256" key="7">
    <source>
        <dbReference type="ARBA" id="ARBA00022729"/>
    </source>
</evidence>
<dbReference type="RefSeq" id="WP_126005349.1">
    <property type="nucleotide sequence ID" value="NZ_QQYZ01000021.1"/>
</dbReference>
<dbReference type="InterPro" id="IPR012910">
    <property type="entry name" value="Plug_dom"/>
</dbReference>
<dbReference type="InterPro" id="IPR000531">
    <property type="entry name" value="Beta-barrel_TonB"/>
</dbReference>
<comment type="subcellular location">
    <subcellularLocation>
        <location evidence="1 14">Cell outer membrane</location>
        <topology evidence="1 14">Multi-pass membrane protein</topology>
    </subcellularLocation>
</comment>
<keyword evidence="6 14" id="KW-0812">Transmembrane</keyword>
<dbReference type="InterPro" id="IPR010105">
    <property type="entry name" value="TonB_sidphr_rcpt"/>
</dbReference>
<evidence type="ECO:0000259" key="19">
    <source>
        <dbReference type="Pfam" id="PF07715"/>
    </source>
</evidence>
<evidence type="ECO:0000256" key="5">
    <source>
        <dbReference type="ARBA" id="ARBA00022496"/>
    </source>
</evidence>
<evidence type="ECO:0000256" key="13">
    <source>
        <dbReference type="ARBA" id="ARBA00023237"/>
    </source>
</evidence>
<sequence length="715" mass="77556">MKTIWLASATLASMFMSGGAALADETPSRTRGSATAAEDAQSAQSADTVTITGHLEEAPVAAKADIPLLESSQAISSVPAELIEVQGLRRVGDVLFNVAGVSRSNNYGFFDGFNIRGFNATNATYLDGLLDDTGYGTSEMSILERVEVVKGPASGLFGQGPISGIVNLVSKRPQADAFLDIGVAGGAYAFKEVTLDANAPLNTSGTLLARLAAVYRDQDFFVDYSGQRRILIAPALTWKPAPQTTLTLLARYLDDHINPWSPTTAYGTALPSPNGEVRRKLSINDGVYPAVQDNDYWSLGYVFDHKFGDAIAVHQSLRYQDFHNSWDNWLFITGISADRRRVTRAFYGPYDQHGTYFRVDTNASARFDTGPLDHYLMLGVDYGRRQASDVNLYDTSRPYELDLFDPVYGTVSSHNPAVPATTYAAVTRQRGIYVQDHIKLGDALAITLGGRWDLAISRTTSNGVQGQAVRDTAFSPRAGATLRLADWVSAYVNYAKSFNPQGSYRSADGTPLPPENGVNYEGGLKFARADGSLTGMLTVFELTRTNVATADAVLPNVYVITGEQRTRGLEVEGAWRPAPGVELTGAYTHLNAVVTADNRLRVGSRLGSIPRDIVNLWGRYTIQTGPLANLGAGLGLHHESNRMASTASAVPGATAPFLLGAYTLIDAALYYRLGDWSLQANVRNLFDERYFPTGSLTRTTPGEPRSFTIRLSRRF</sequence>
<dbReference type="NCBIfam" id="TIGR01783">
    <property type="entry name" value="TonB-siderophor"/>
    <property type="match status" value="1"/>
</dbReference>
<evidence type="ECO:0000313" key="20">
    <source>
        <dbReference type="EMBL" id="RSY79038.1"/>
    </source>
</evidence>
<evidence type="ECO:0000259" key="18">
    <source>
        <dbReference type="Pfam" id="PF00593"/>
    </source>
</evidence>
<feature type="compositionally biased region" description="Low complexity" evidence="16">
    <location>
        <begin position="34"/>
        <end position="45"/>
    </location>
</feature>
<organism evidence="20 21">
    <name type="scientific">Sphingomonas koreensis</name>
    <dbReference type="NCBI Taxonomy" id="93064"/>
    <lineage>
        <taxon>Bacteria</taxon>
        <taxon>Pseudomonadati</taxon>
        <taxon>Pseudomonadota</taxon>
        <taxon>Alphaproteobacteria</taxon>
        <taxon>Sphingomonadales</taxon>
        <taxon>Sphingomonadaceae</taxon>
        <taxon>Sphingomonas</taxon>
    </lineage>
</organism>
<dbReference type="PANTHER" id="PTHR32552">
    <property type="entry name" value="FERRICHROME IRON RECEPTOR-RELATED"/>
    <property type="match status" value="1"/>
</dbReference>
<keyword evidence="12 20" id="KW-0675">Receptor</keyword>
<dbReference type="Gene3D" id="2.40.170.20">
    <property type="entry name" value="TonB-dependent receptor, beta-barrel domain"/>
    <property type="match status" value="1"/>
</dbReference>
<protein>
    <submittedName>
        <fullName evidence="20">TonB-dependent siderophore receptor</fullName>
    </submittedName>
</protein>
<keyword evidence="3 14" id="KW-0813">Transport</keyword>
<comment type="similarity">
    <text evidence="2 14 15">Belongs to the TonB-dependent receptor family.</text>
</comment>
<keyword evidence="4 14" id="KW-1134">Transmembrane beta strand</keyword>
<keyword evidence="8" id="KW-0408">Iron</keyword>
<keyword evidence="10 15" id="KW-0798">TonB box</keyword>
<keyword evidence="7 17" id="KW-0732">Signal</keyword>
<dbReference type="Pfam" id="PF07715">
    <property type="entry name" value="Plug"/>
    <property type="match status" value="1"/>
</dbReference>
<evidence type="ECO:0000256" key="12">
    <source>
        <dbReference type="ARBA" id="ARBA00023170"/>
    </source>
</evidence>
<evidence type="ECO:0000256" key="14">
    <source>
        <dbReference type="PROSITE-ProRule" id="PRU01360"/>
    </source>
</evidence>
<feature type="signal peptide" evidence="17">
    <location>
        <begin position="1"/>
        <end position="23"/>
    </location>
</feature>
<dbReference type="GO" id="GO:0038023">
    <property type="term" value="F:signaling receptor activity"/>
    <property type="evidence" value="ECO:0007669"/>
    <property type="project" value="InterPro"/>
</dbReference>
<accession>A0A430FZE1</accession>
<evidence type="ECO:0000256" key="9">
    <source>
        <dbReference type="ARBA" id="ARBA00023065"/>
    </source>
</evidence>
<evidence type="ECO:0000256" key="17">
    <source>
        <dbReference type="SAM" id="SignalP"/>
    </source>
</evidence>
<dbReference type="InterPro" id="IPR039426">
    <property type="entry name" value="TonB-dep_rcpt-like"/>
</dbReference>
<evidence type="ECO:0000313" key="21">
    <source>
        <dbReference type="Proteomes" id="UP000287746"/>
    </source>
</evidence>
<evidence type="ECO:0000256" key="11">
    <source>
        <dbReference type="ARBA" id="ARBA00023136"/>
    </source>
</evidence>